<dbReference type="AlphaFoldDB" id="A0A1Y0D5T0"/>
<dbReference type="InterPro" id="IPR036705">
    <property type="entry name" value="Ribosyl_crysJ1_sf"/>
</dbReference>
<dbReference type="SUPFAM" id="SSF101478">
    <property type="entry name" value="ADP-ribosylglycohydrolase"/>
    <property type="match status" value="1"/>
</dbReference>
<dbReference type="Proteomes" id="UP000243937">
    <property type="component" value="Chromosome"/>
</dbReference>
<proteinExistence type="inferred from homology"/>
<evidence type="ECO:0000256" key="3">
    <source>
        <dbReference type="PIRSR" id="PIRSR605502-1"/>
    </source>
</evidence>
<dbReference type="EMBL" id="CP021377">
    <property type="protein sequence ID" value="ART82654.1"/>
    <property type="molecule type" value="Genomic_DNA"/>
</dbReference>
<organism evidence="4 5">
    <name type="scientific">Oceanisphaera profunda</name>
    <dbReference type="NCBI Taxonomy" id="1416627"/>
    <lineage>
        <taxon>Bacteria</taxon>
        <taxon>Pseudomonadati</taxon>
        <taxon>Pseudomonadota</taxon>
        <taxon>Gammaproteobacteria</taxon>
        <taxon>Aeromonadales</taxon>
        <taxon>Aeromonadaceae</taxon>
        <taxon>Oceanisphaera</taxon>
    </lineage>
</organism>
<dbReference type="PANTHER" id="PTHR16222">
    <property type="entry name" value="ADP-RIBOSYLGLYCOHYDROLASE"/>
    <property type="match status" value="1"/>
</dbReference>
<dbReference type="InterPro" id="IPR005502">
    <property type="entry name" value="Ribosyl_crysJ1"/>
</dbReference>
<sequence length="369" mass="39613">MPKYHASPTTQTDRAAGAIMGAFIGDALGVGPHWYYDLAELRRAYGDWIDDYTTPLPGHYHEGVKAGEPSQSGVILRLTLASLISHQGYKQADFCQRLEQDLFTQLEFTKLDSSAKQGPGGYTSQSIRETWHKRVQLQLPWEKCAGPADNTEALERTLGIAACYAGQPKSLSAAVCANTRLTQDDEMVLAHTLAFNGVLGLLIEGHALDATLSDKLLAQVDQGELPFCLSSTSNAAQALDLDDLSDTNLSCADALLTPAYMANLAASSETHIEPAWRVSEAYGMACSIYQLVPAAYYLAARFSNDFESAVLHAINGGGHNMARAMLTGALVGAQVGLSGIPQRFIDGLANSEELVALAKQVAEINTCEE</sequence>
<keyword evidence="3" id="KW-0460">Magnesium</keyword>
<keyword evidence="2 4" id="KW-0378">Hydrolase</keyword>
<comment type="similarity">
    <text evidence="1">Belongs to the ADP-ribosylglycohydrolase family.</text>
</comment>
<dbReference type="GO" id="GO:0016787">
    <property type="term" value="F:hydrolase activity"/>
    <property type="evidence" value="ECO:0007669"/>
    <property type="project" value="UniProtKB-KW"/>
</dbReference>
<evidence type="ECO:0000256" key="1">
    <source>
        <dbReference type="ARBA" id="ARBA00010702"/>
    </source>
</evidence>
<gene>
    <name evidence="4" type="ORF">CBP31_08500</name>
</gene>
<dbReference type="RefSeq" id="WP_087036332.1">
    <property type="nucleotide sequence ID" value="NZ_CP021377.1"/>
</dbReference>
<evidence type="ECO:0000313" key="4">
    <source>
        <dbReference type="EMBL" id="ART82654.1"/>
    </source>
</evidence>
<dbReference type="GO" id="GO:0046872">
    <property type="term" value="F:metal ion binding"/>
    <property type="evidence" value="ECO:0007669"/>
    <property type="project" value="UniProtKB-KW"/>
</dbReference>
<dbReference type="InterPro" id="IPR050792">
    <property type="entry name" value="ADP-ribosylglycohydrolase"/>
</dbReference>
<dbReference type="Pfam" id="PF03747">
    <property type="entry name" value="ADP_ribosyl_GH"/>
    <property type="match status" value="1"/>
</dbReference>
<evidence type="ECO:0000313" key="5">
    <source>
        <dbReference type="Proteomes" id="UP000243937"/>
    </source>
</evidence>
<accession>A0A1Y0D5T0</accession>
<feature type="binding site" evidence="3">
    <location>
        <position position="70"/>
    </location>
    <ligand>
        <name>Mg(2+)</name>
        <dbReference type="ChEBI" id="CHEBI:18420"/>
        <label>1</label>
    </ligand>
</feature>
<name>A0A1Y0D5T0_9GAMM</name>
<dbReference type="KEGG" id="opf:CBP31_08500"/>
<keyword evidence="5" id="KW-1185">Reference proteome</keyword>
<keyword evidence="3" id="KW-0479">Metal-binding</keyword>
<protein>
    <submittedName>
        <fullName evidence="4">ADP-ribosylglycohydrolase</fullName>
    </submittedName>
</protein>
<comment type="cofactor">
    <cofactor evidence="3">
        <name>Mg(2+)</name>
        <dbReference type="ChEBI" id="CHEBI:18420"/>
    </cofactor>
    <text evidence="3">Binds 2 magnesium ions per subunit.</text>
</comment>
<dbReference type="PANTHER" id="PTHR16222:SF24">
    <property type="entry name" value="ADP-RIBOSYLHYDROLASE ARH3"/>
    <property type="match status" value="1"/>
</dbReference>
<reference evidence="4 5" key="1">
    <citation type="journal article" date="2014" name="Int. J. Syst. Evol. Microbiol.">
        <title>Oceanisphaera profunda sp. nov., a marine bacterium isolated from deep-sea sediment, and emended description of the genus Oceanisphaera.</title>
        <authorList>
            <person name="Xu Z."/>
            <person name="Zhang X.Y."/>
            <person name="Su H.N."/>
            <person name="Yu Z.C."/>
            <person name="Liu C."/>
            <person name="Li H."/>
            <person name="Chen X.L."/>
            <person name="Song X.Y."/>
            <person name="Xie B.B."/>
            <person name="Qin Q.L."/>
            <person name="Zhou B.C."/>
            <person name="Shi M."/>
            <person name="Huang Y."/>
            <person name="Zhang Y.Z."/>
        </authorList>
    </citation>
    <scope>NUCLEOTIDE SEQUENCE [LARGE SCALE GENOMIC DNA]</scope>
    <source>
        <strain evidence="4 5">SM1222</strain>
    </source>
</reference>
<dbReference type="OrthoDB" id="5297797at2"/>
<dbReference type="Gene3D" id="1.10.4080.10">
    <property type="entry name" value="ADP-ribosylation/Crystallin J1"/>
    <property type="match status" value="1"/>
</dbReference>
<evidence type="ECO:0000256" key="2">
    <source>
        <dbReference type="ARBA" id="ARBA00022801"/>
    </source>
</evidence>